<reference evidence="2" key="1">
    <citation type="submission" date="2017-02" db="EMBL/GenBank/DDBJ databases">
        <authorList>
            <person name="Regsiter A."/>
            <person name="William W."/>
        </authorList>
    </citation>
    <scope>NUCLEOTIDE SEQUENCE</scope>
    <source>
        <strain evidence="2">Bib</strain>
    </source>
</reference>
<sequence>MVRVKIAITTYEPALYTDLYPVFEDSPHLIIVDEYNRIQKYSPEITAKGTIRGKTEWIISRGAKVLVTGSIEDEHYEKLTKAGIAIDWVGFGNAKDLVERARKSAAFLVDKLTKVKVVRTRFDKRLRPKSYTTCYEIPYIGNDPQFIEELERKAKRQGKKRLLKPKEEEDLDEGFDEEDDDLFQ</sequence>
<dbReference type="SUPFAM" id="SSF53146">
    <property type="entry name" value="Nitrogenase accessory factor-like"/>
    <property type="match status" value="1"/>
</dbReference>
<evidence type="ECO:0008006" key="3">
    <source>
        <dbReference type="Google" id="ProtNLM"/>
    </source>
</evidence>
<feature type="region of interest" description="Disordered" evidence="1">
    <location>
        <begin position="156"/>
        <end position="184"/>
    </location>
</feature>
<dbReference type="Gene3D" id="3.30.420.130">
    <property type="entry name" value="Dinitrogenase iron-molybdenum cofactor biosynthesis domain"/>
    <property type="match status" value="1"/>
</dbReference>
<name>A0A3P3XFZ7_9SPIR</name>
<accession>A0A3P3XFZ7</accession>
<dbReference type="AlphaFoldDB" id="A0A3P3XFZ7"/>
<organism evidence="2">
    <name type="scientific">uncultured spirochete</name>
    <dbReference type="NCBI Taxonomy" id="156406"/>
    <lineage>
        <taxon>Bacteria</taxon>
        <taxon>Pseudomonadati</taxon>
        <taxon>Spirochaetota</taxon>
        <taxon>Spirochaetia</taxon>
        <taxon>Spirochaetales</taxon>
        <taxon>environmental samples</taxon>
    </lineage>
</organism>
<feature type="compositionally biased region" description="Acidic residues" evidence="1">
    <location>
        <begin position="168"/>
        <end position="184"/>
    </location>
</feature>
<evidence type="ECO:0000313" key="2">
    <source>
        <dbReference type="EMBL" id="SLM10565.1"/>
    </source>
</evidence>
<dbReference type="InterPro" id="IPR036105">
    <property type="entry name" value="DiNase_FeMo-co_biosyn_sf"/>
</dbReference>
<proteinExistence type="predicted"/>
<protein>
    <recommendedName>
        <fullName evidence="3">Dinitrogenase iron-molybdenum cofactor biosynthesis domain-containing protein</fullName>
    </recommendedName>
</protein>
<evidence type="ECO:0000256" key="1">
    <source>
        <dbReference type="SAM" id="MobiDB-lite"/>
    </source>
</evidence>
<dbReference type="EMBL" id="FWDM01000007">
    <property type="protein sequence ID" value="SLM10565.1"/>
    <property type="molecule type" value="Genomic_DNA"/>
</dbReference>
<gene>
    <name evidence="2" type="ORF">SPIROBIBN47_150049</name>
</gene>